<dbReference type="GO" id="GO:0003676">
    <property type="term" value="F:nucleic acid binding"/>
    <property type="evidence" value="ECO:0007669"/>
    <property type="project" value="InterPro"/>
</dbReference>
<evidence type="ECO:0000259" key="2">
    <source>
        <dbReference type="Pfam" id="PF22936"/>
    </source>
</evidence>
<gene>
    <name evidence="4" type="ORF">KIW84_061312</name>
</gene>
<dbReference type="InterPro" id="IPR054722">
    <property type="entry name" value="PolX-like_BBD"/>
</dbReference>
<dbReference type="PANTHER" id="PTHR42648">
    <property type="entry name" value="TRANSPOSASE, PUTATIVE-RELATED"/>
    <property type="match status" value="1"/>
</dbReference>
<keyword evidence="1" id="KW-0645">Protease</keyword>
<keyword evidence="5" id="KW-1185">Reference proteome</keyword>
<evidence type="ECO:0000259" key="3">
    <source>
        <dbReference type="Pfam" id="PF25597"/>
    </source>
</evidence>
<dbReference type="Gene3D" id="3.30.420.10">
    <property type="entry name" value="Ribonuclease H-like superfamily/Ribonuclease H"/>
    <property type="match status" value="1"/>
</dbReference>
<name>A0A9D5A6M3_PEA</name>
<evidence type="ECO:0000256" key="1">
    <source>
        <dbReference type="ARBA" id="ARBA00022670"/>
    </source>
</evidence>
<evidence type="ECO:0000313" key="4">
    <source>
        <dbReference type="EMBL" id="KAI5394625.1"/>
    </source>
</evidence>
<dbReference type="Pfam" id="PF25597">
    <property type="entry name" value="SH3_retrovirus"/>
    <property type="match status" value="1"/>
</dbReference>
<dbReference type="GO" id="GO:0008233">
    <property type="term" value="F:peptidase activity"/>
    <property type="evidence" value="ECO:0007669"/>
    <property type="project" value="UniProtKB-KW"/>
</dbReference>
<sequence length="569" mass="62956">MMMQPLPTIDKAFSLVIQQEREINYAGSSMAIPTISTAEESTAFQLHSSHLAHANGKSSQFFRGKPQSGARGHNHVCTHCGRTNHTVETCFLKHGYPPGFKGKGKNQSSNTSNQNVVASVHAGSDESQPSFGFTQDQYNNNLALIQQSQPTPQANSISSSPFGLNSHAYNDHGKNPNLWIFDTGATDHIAYDLASFESYKHIIPVYVSLPDSSQIIASMCGSIVLSPILTLHNVLYIPTFHVNLLSIAKLVNSNDCHVNFTVNSCTILQNHSKAVIGTANLQRGLYVLDATPQSQALHSSDASSCIIHQKSCIETPQQNGVVERKHQHILNVARTLLFHSSIPLNMWNFCIQHAIHLINRLPTPLLQLKSPYELLHKHPPILIYLKAFGCLSYATSLQAHRTKFAPRARKAVFLGFKKGTKGYILYDLQHHNIFVSRHVVFYETYFPFKTPNTSAPEPENTTLMACPTYDDPPIQPISSSITHDRISPQSHIQLAVDTPQQLVINDQSHSSPNLQPVMNDQSHISPNLQPVMNDFSQMSHSSTLLDAHRSDNQTLPIITSLTPLSLPNG</sequence>
<evidence type="ECO:0000313" key="5">
    <source>
        <dbReference type="Proteomes" id="UP001058974"/>
    </source>
</evidence>
<dbReference type="Gramene" id="Psat06G0131200-T1">
    <property type="protein sequence ID" value="KAI5394625.1"/>
    <property type="gene ID" value="KIW84_061312"/>
</dbReference>
<dbReference type="InterPro" id="IPR057670">
    <property type="entry name" value="SH3_retrovirus"/>
</dbReference>
<dbReference type="InterPro" id="IPR012337">
    <property type="entry name" value="RNaseH-like_sf"/>
</dbReference>
<organism evidence="4 5">
    <name type="scientific">Pisum sativum</name>
    <name type="common">Garden pea</name>
    <name type="synonym">Lathyrus oleraceus</name>
    <dbReference type="NCBI Taxonomy" id="3888"/>
    <lineage>
        <taxon>Eukaryota</taxon>
        <taxon>Viridiplantae</taxon>
        <taxon>Streptophyta</taxon>
        <taxon>Embryophyta</taxon>
        <taxon>Tracheophyta</taxon>
        <taxon>Spermatophyta</taxon>
        <taxon>Magnoliopsida</taxon>
        <taxon>eudicotyledons</taxon>
        <taxon>Gunneridae</taxon>
        <taxon>Pentapetalae</taxon>
        <taxon>rosids</taxon>
        <taxon>fabids</taxon>
        <taxon>Fabales</taxon>
        <taxon>Fabaceae</taxon>
        <taxon>Papilionoideae</taxon>
        <taxon>50 kb inversion clade</taxon>
        <taxon>NPAAA clade</taxon>
        <taxon>Hologalegina</taxon>
        <taxon>IRL clade</taxon>
        <taxon>Fabeae</taxon>
        <taxon>Lathyrus</taxon>
    </lineage>
</organism>
<dbReference type="AlphaFoldDB" id="A0A9D5A6M3"/>
<feature type="domain" description="Retroviral polymerase SH3-like" evidence="3">
    <location>
        <begin position="390"/>
        <end position="452"/>
    </location>
</feature>
<protein>
    <recommendedName>
        <fullName evidence="6">Retrovirus-related Pol polyprotein from transposon TNT 1-94</fullName>
    </recommendedName>
</protein>
<dbReference type="GO" id="GO:0006508">
    <property type="term" value="P:proteolysis"/>
    <property type="evidence" value="ECO:0007669"/>
    <property type="project" value="UniProtKB-KW"/>
</dbReference>
<dbReference type="Proteomes" id="UP001058974">
    <property type="component" value="Chromosome 6"/>
</dbReference>
<accession>A0A9D5A6M3</accession>
<feature type="domain" description="Retrovirus-related Pol polyprotein from transposon TNT 1-94-like beta-barrel" evidence="2">
    <location>
        <begin position="179"/>
        <end position="253"/>
    </location>
</feature>
<dbReference type="Pfam" id="PF22936">
    <property type="entry name" value="Pol_BBD"/>
    <property type="match status" value="1"/>
</dbReference>
<dbReference type="SUPFAM" id="SSF53098">
    <property type="entry name" value="Ribonuclease H-like"/>
    <property type="match status" value="1"/>
</dbReference>
<dbReference type="InterPro" id="IPR039537">
    <property type="entry name" value="Retrotran_Ty1/copia-like"/>
</dbReference>
<keyword evidence="1" id="KW-0378">Hydrolase</keyword>
<dbReference type="PANTHER" id="PTHR42648:SF31">
    <property type="entry name" value="RNA-DIRECTED DNA POLYMERASE"/>
    <property type="match status" value="1"/>
</dbReference>
<reference evidence="4 5" key="1">
    <citation type="journal article" date="2022" name="Nat. Genet.">
        <title>Improved pea reference genome and pan-genome highlight genomic features and evolutionary characteristics.</title>
        <authorList>
            <person name="Yang T."/>
            <person name="Liu R."/>
            <person name="Luo Y."/>
            <person name="Hu S."/>
            <person name="Wang D."/>
            <person name="Wang C."/>
            <person name="Pandey M.K."/>
            <person name="Ge S."/>
            <person name="Xu Q."/>
            <person name="Li N."/>
            <person name="Li G."/>
            <person name="Huang Y."/>
            <person name="Saxena R.K."/>
            <person name="Ji Y."/>
            <person name="Li M."/>
            <person name="Yan X."/>
            <person name="He Y."/>
            <person name="Liu Y."/>
            <person name="Wang X."/>
            <person name="Xiang C."/>
            <person name="Varshney R.K."/>
            <person name="Ding H."/>
            <person name="Gao S."/>
            <person name="Zong X."/>
        </authorList>
    </citation>
    <scope>NUCLEOTIDE SEQUENCE [LARGE SCALE GENOMIC DNA]</scope>
    <source>
        <strain evidence="4 5">cv. Zhongwan 6</strain>
    </source>
</reference>
<comment type="caution">
    <text evidence="4">The sequence shown here is derived from an EMBL/GenBank/DDBJ whole genome shotgun (WGS) entry which is preliminary data.</text>
</comment>
<dbReference type="EMBL" id="JAMSHJ010000006">
    <property type="protein sequence ID" value="KAI5394625.1"/>
    <property type="molecule type" value="Genomic_DNA"/>
</dbReference>
<dbReference type="InterPro" id="IPR036397">
    <property type="entry name" value="RNaseH_sf"/>
</dbReference>
<proteinExistence type="predicted"/>
<evidence type="ECO:0008006" key="6">
    <source>
        <dbReference type="Google" id="ProtNLM"/>
    </source>
</evidence>